<dbReference type="GO" id="GO:0005768">
    <property type="term" value="C:endosome"/>
    <property type="evidence" value="ECO:0007669"/>
    <property type="project" value="TreeGrafter"/>
</dbReference>
<reference evidence="5 6" key="1">
    <citation type="submission" date="2014-09" db="EMBL/GenBank/DDBJ databases">
        <authorList>
            <person name="Ellenberger Sabrina"/>
        </authorList>
    </citation>
    <scope>NUCLEOTIDE SEQUENCE [LARGE SCALE GENOMIC DNA]</scope>
    <source>
        <strain evidence="5 6">CBS 412.66</strain>
    </source>
</reference>
<evidence type="ECO:0000256" key="2">
    <source>
        <dbReference type="ARBA" id="ARBA00013807"/>
    </source>
</evidence>
<dbReference type="GO" id="GO:0032991">
    <property type="term" value="C:protein-containing complex"/>
    <property type="evidence" value="ECO:0007669"/>
    <property type="project" value="UniProtKB-ARBA"/>
</dbReference>
<accession>A0A0B7NIV4</accession>
<dbReference type="AlphaFoldDB" id="A0A0B7NIV4"/>
<protein>
    <recommendedName>
        <fullName evidence="2">Autophagy-related protein 14</fullName>
    </recommendedName>
</protein>
<feature type="coiled-coil region" evidence="4">
    <location>
        <begin position="54"/>
        <end position="99"/>
    </location>
</feature>
<dbReference type="STRING" id="35722.A0A0B7NIV4"/>
<comment type="similarity">
    <text evidence="1">Belongs to the ATG14 family.</text>
</comment>
<dbReference type="GO" id="GO:0000323">
    <property type="term" value="C:lytic vacuole"/>
    <property type="evidence" value="ECO:0007669"/>
    <property type="project" value="TreeGrafter"/>
</dbReference>
<sequence>MSCGYCHLPLRKFYCADCMHDKKEKNLQELNTIVPERDNAVAAAAEYYEKTAYIQQLIAEKNKTANNIEALRSNQTCVLNECNKKKQSIKERLSQIKEKKLLLQDAIKRKAQAPMTLDNSTVLKNWQRTHKMTIGTRRILVKEATSLFELKPGVVEEPELLALGASNAVPPAAVNNLLNQSIELPPFSPSISTLPTETKEDLYICGVTLPTRLIDVSKYSKEELNAPVGLVVHMLGLIVRYLGIKLPFLIMQKGTRPYIRTIKGSIQLWHSDRKMPLFLEDDDKNFKKFVNGMAMLNYNLAYLCYAQNVKIPVSQTANTLQSLMACCHASDLGTQSHALYHHNLRDVNFPIAFQHVLEATKLRYRCSSNNISTSTNSNPSGSRVTSNNELHDDFFKVRPFNSGRRDDYDQDEYAGIYIDSDDDDSNSQLISQRQYYEQQQQLQQNQQQQQQVQPSQTETWSLVEVAPFL</sequence>
<evidence type="ECO:0000256" key="1">
    <source>
        <dbReference type="ARBA" id="ARBA00009574"/>
    </source>
</evidence>
<gene>
    <name evidence="5" type="primary">PARPA_09641.1 scaffold 37756</name>
</gene>
<evidence type="ECO:0000256" key="4">
    <source>
        <dbReference type="SAM" id="Coils"/>
    </source>
</evidence>
<dbReference type="GO" id="GO:0035493">
    <property type="term" value="P:SNARE complex assembly"/>
    <property type="evidence" value="ECO:0007669"/>
    <property type="project" value="TreeGrafter"/>
</dbReference>
<dbReference type="Pfam" id="PF10186">
    <property type="entry name" value="ATG14"/>
    <property type="match status" value="1"/>
</dbReference>
<organism evidence="5 6">
    <name type="scientific">Parasitella parasitica</name>
    <dbReference type="NCBI Taxonomy" id="35722"/>
    <lineage>
        <taxon>Eukaryota</taxon>
        <taxon>Fungi</taxon>
        <taxon>Fungi incertae sedis</taxon>
        <taxon>Mucoromycota</taxon>
        <taxon>Mucoromycotina</taxon>
        <taxon>Mucoromycetes</taxon>
        <taxon>Mucorales</taxon>
        <taxon>Mucorineae</taxon>
        <taxon>Mucoraceae</taxon>
        <taxon>Parasitella</taxon>
    </lineage>
</organism>
<dbReference type="PANTHER" id="PTHR15157:SF13">
    <property type="entry name" value="AUTOPHAGY-RELATED PROTEIN 14"/>
    <property type="match status" value="1"/>
</dbReference>
<dbReference type="InterPro" id="IPR018791">
    <property type="entry name" value="UV_resistance/autophagy_Atg14"/>
</dbReference>
<dbReference type="Proteomes" id="UP000054107">
    <property type="component" value="Unassembled WGS sequence"/>
</dbReference>
<name>A0A0B7NIV4_9FUNG</name>
<dbReference type="OrthoDB" id="16772at2759"/>
<dbReference type="PANTHER" id="PTHR15157">
    <property type="entry name" value="UV RADIATION RESISTANCE-ASSOCIATED GENE PROTEIN"/>
    <property type="match status" value="1"/>
</dbReference>
<evidence type="ECO:0000256" key="3">
    <source>
        <dbReference type="ARBA" id="ARBA00023054"/>
    </source>
</evidence>
<evidence type="ECO:0000313" key="6">
    <source>
        <dbReference type="Proteomes" id="UP000054107"/>
    </source>
</evidence>
<keyword evidence="3 4" id="KW-0175">Coiled coil</keyword>
<evidence type="ECO:0000313" key="5">
    <source>
        <dbReference type="EMBL" id="CEP15424.1"/>
    </source>
</evidence>
<keyword evidence="6" id="KW-1185">Reference proteome</keyword>
<dbReference type="GO" id="GO:0000149">
    <property type="term" value="F:SNARE binding"/>
    <property type="evidence" value="ECO:0007669"/>
    <property type="project" value="TreeGrafter"/>
</dbReference>
<proteinExistence type="inferred from homology"/>
<dbReference type="EMBL" id="LN732270">
    <property type="protein sequence ID" value="CEP15424.1"/>
    <property type="molecule type" value="Genomic_DNA"/>
</dbReference>